<dbReference type="SMART" id="SM00177">
    <property type="entry name" value="ARF"/>
    <property type="match status" value="1"/>
</dbReference>
<gene>
    <name evidence="7" type="ORF">FME351_LOCUS21498</name>
    <name evidence="8" type="ORF">TSG867_LOCUS11142</name>
</gene>
<dbReference type="GO" id="GO:0046872">
    <property type="term" value="F:metal ion binding"/>
    <property type="evidence" value="ECO:0007669"/>
    <property type="project" value="UniProtKB-KW"/>
</dbReference>
<dbReference type="PROSITE" id="PS51417">
    <property type="entry name" value="ARF"/>
    <property type="match status" value="1"/>
</dbReference>
<evidence type="ECO:0000256" key="4">
    <source>
        <dbReference type="PIRSR" id="PIRSR606689-1"/>
    </source>
</evidence>
<evidence type="ECO:0000256" key="6">
    <source>
        <dbReference type="RuleBase" id="RU003925"/>
    </source>
</evidence>
<dbReference type="Gene3D" id="3.40.50.300">
    <property type="entry name" value="P-loop containing nucleotide triphosphate hydrolases"/>
    <property type="match status" value="1"/>
</dbReference>
<dbReference type="EMBL" id="CAJOBQ010000529">
    <property type="protein sequence ID" value="CAF4374668.1"/>
    <property type="molecule type" value="Genomic_DNA"/>
</dbReference>
<proteinExistence type="inferred from homology"/>
<sequence length="131" mass="14846">MGSFFSRLYDVFVLFGEEKSARILMLGLDTASKATILYKIKLDQNIQTIPTVGFNVEQVNPCRGVSFTVWDVGGQAKMRSVWRSYYRGTEGLIFVVDSNDLERIEKAREEFEDILKFPDISNVPIAAIANK</sequence>
<dbReference type="AlphaFoldDB" id="A0A818MN34"/>
<evidence type="ECO:0008006" key="10">
    <source>
        <dbReference type="Google" id="ProtNLM"/>
    </source>
</evidence>
<dbReference type="Pfam" id="PF00025">
    <property type="entry name" value="Arf"/>
    <property type="match status" value="1"/>
</dbReference>
<keyword evidence="5" id="KW-0460">Magnesium</keyword>
<dbReference type="GO" id="GO:0003924">
    <property type="term" value="F:GTPase activity"/>
    <property type="evidence" value="ECO:0007669"/>
    <property type="project" value="InterPro"/>
</dbReference>
<comment type="caution">
    <text evidence="7">The sequence shown here is derived from an EMBL/GenBank/DDBJ whole genome shotgun (WGS) entry which is preliminary data.</text>
</comment>
<dbReference type="InterPro" id="IPR027417">
    <property type="entry name" value="P-loop_NTPase"/>
</dbReference>
<dbReference type="EMBL" id="CAJNYU010002706">
    <property type="protein sequence ID" value="CAF3591888.1"/>
    <property type="molecule type" value="Genomic_DNA"/>
</dbReference>
<protein>
    <recommendedName>
        <fullName evidence="10">ADP-ribosylation factor</fullName>
    </recommendedName>
</protein>
<organism evidence="7 9">
    <name type="scientific">Rotaria socialis</name>
    <dbReference type="NCBI Taxonomy" id="392032"/>
    <lineage>
        <taxon>Eukaryota</taxon>
        <taxon>Metazoa</taxon>
        <taxon>Spiralia</taxon>
        <taxon>Gnathifera</taxon>
        <taxon>Rotifera</taxon>
        <taxon>Eurotatoria</taxon>
        <taxon>Bdelloidea</taxon>
        <taxon>Philodinida</taxon>
        <taxon>Philodinidae</taxon>
        <taxon>Rotaria</taxon>
    </lineage>
</organism>
<dbReference type="PANTHER" id="PTHR11711">
    <property type="entry name" value="ADP RIBOSYLATION FACTOR-RELATED"/>
    <property type="match status" value="1"/>
</dbReference>
<evidence type="ECO:0000256" key="1">
    <source>
        <dbReference type="ARBA" id="ARBA00010290"/>
    </source>
</evidence>
<dbReference type="FunFam" id="3.40.50.300:FF:000412">
    <property type="entry name" value="ADP-ribosylation factor 1"/>
    <property type="match status" value="1"/>
</dbReference>
<dbReference type="InterPro" id="IPR005225">
    <property type="entry name" value="Small_GTP-bd"/>
</dbReference>
<name>A0A818MN34_9BILA</name>
<dbReference type="InterPro" id="IPR006689">
    <property type="entry name" value="Small_GTPase_ARF/SAR"/>
</dbReference>
<feature type="binding site" evidence="5">
    <location>
        <position position="51"/>
    </location>
    <ligand>
        <name>Mg(2+)</name>
        <dbReference type="ChEBI" id="CHEBI:18420"/>
    </ligand>
</feature>
<dbReference type="Proteomes" id="UP000663862">
    <property type="component" value="Unassembled WGS sequence"/>
</dbReference>
<accession>A0A818MN34</accession>
<comment type="similarity">
    <text evidence="1 6">Belongs to the small GTPase superfamily. Arf family.</text>
</comment>
<reference evidence="7" key="1">
    <citation type="submission" date="2021-02" db="EMBL/GenBank/DDBJ databases">
        <authorList>
            <person name="Nowell W R."/>
        </authorList>
    </citation>
    <scope>NUCLEOTIDE SEQUENCE</scope>
</reference>
<keyword evidence="5" id="KW-0479">Metal-binding</keyword>
<dbReference type="SUPFAM" id="SSF52540">
    <property type="entry name" value="P-loop containing nucleoside triphosphate hydrolases"/>
    <property type="match status" value="1"/>
</dbReference>
<dbReference type="NCBIfam" id="TIGR00231">
    <property type="entry name" value="small_GTP"/>
    <property type="match status" value="1"/>
</dbReference>
<evidence type="ECO:0000313" key="8">
    <source>
        <dbReference type="EMBL" id="CAF4374668.1"/>
    </source>
</evidence>
<dbReference type="Proteomes" id="UP000663869">
    <property type="component" value="Unassembled WGS sequence"/>
</dbReference>
<dbReference type="PRINTS" id="PR00328">
    <property type="entry name" value="SAR1GTPBP"/>
</dbReference>
<evidence type="ECO:0000313" key="7">
    <source>
        <dbReference type="EMBL" id="CAF3591888.1"/>
    </source>
</evidence>
<feature type="binding site" evidence="4">
    <location>
        <position position="74"/>
    </location>
    <ligand>
        <name>GTP</name>
        <dbReference type="ChEBI" id="CHEBI:37565"/>
    </ligand>
</feature>
<keyword evidence="3 4" id="KW-0342">GTP-binding</keyword>
<evidence type="ECO:0000256" key="3">
    <source>
        <dbReference type="ARBA" id="ARBA00023134"/>
    </source>
</evidence>
<evidence type="ECO:0000256" key="5">
    <source>
        <dbReference type="PIRSR" id="PIRSR606689-2"/>
    </source>
</evidence>
<dbReference type="GO" id="GO:0030010">
    <property type="term" value="P:establishment of cell polarity"/>
    <property type="evidence" value="ECO:0007669"/>
    <property type="project" value="UniProtKB-ARBA"/>
</dbReference>
<evidence type="ECO:0000313" key="9">
    <source>
        <dbReference type="Proteomes" id="UP000663869"/>
    </source>
</evidence>
<evidence type="ECO:0000256" key="2">
    <source>
        <dbReference type="ARBA" id="ARBA00022741"/>
    </source>
</evidence>
<dbReference type="GO" id="GO:0005525">
    <property type="term" value="F:GTP binding"/>
    <property type="evidence" value="ECO:0007669"/>
    <property type="project" value="UniProtKB-KW"/>
</dbReference>
<dbReference type="InterPro" id="IPR024156">
    <property type="entry name" value="Small_GTPase_ARF"/>
</dbReference>
<keyword evidence="2 4" id="KW-0547">Nucleotide-binding</keyword>
<dbReference type="CDD" id="cd00878">
    <property type="entry name" value="Arf_Arl"/>
    <property type="match status" value="1"/>
</dbReference>